<evidence type="ECO:0008006" key="4">
    <source>
        <dbReference type="Google" id="ProtNLM"/>
    </source>
</evidence>
<feature type="compositionally biased region" description="Low complexity" evidence="1">
    <location>
        <begin position="217"/>
        <end position="228"/>
    </location>
</feature>
<dbReference type="PANTHER" id="PTHR33130:SF43">
    <property type="entry name" value="OS01G0688600 PROTEIN"/>
    <property type="match status" value="1"/>
</dbReference>
<feature type="compositionally biased region" description="Low complexity" evidence="1">
    <location>
        <begin position="70"/>
        <end position="83"/>
    </location>
</feature>
<dbReference type="InterPro" id="IPR012438">
    <property type="entry name" value="DUF1639"/>
</dbReference>
<feature type="region of interest" description="Disordered" evidence="1">
    <location>
        <begin position="114"/>
        <end position="169"/>
    </location>
</feature>
<dbReference type="EMBL" id="NMUH01001280">
    <property type="protein sequence ID" value="MQL90861.1"/>
    <property type="molecule type" value="Genomic_DNA"/>
</dbReference>
<comment type="caution">
    <text evidence="2">The sequence shown here is derived from an EMBL/GenBank/DDBJ whole genome shotgun (WGS) entry which is preliminary data.</text>
</comment>
<feature type="region of interest" description="Disordered" evidence="1">
    <location>
        <begin position="17"/>
        <end position="44"/>
    </location>
</feature>
<gene>
    <name evidence="2" type="ORF">Taro_023468</name>
</gene>
<evidence type="ECO:0000256" key="1">
    <source>
        <dbReference type="SAM" id="MobiDB-lite"/>
    </source>
</evidence>
<dbReference type="Pfam" id="PF07797">
    <property type="entry name" value="DUF1639"/>
    <property type="match status" value="1"/>
</dbReference>
<feature type="compositionally biased region" description="Low complexity" evidence="1">
    <location>
        <begin position="145"/>
        <end position="169"/>
    </location>
</feature>
<dbReference type="PANTHER" id="PTHR33130">
    <property type="entry name" value="PUTATIVE (DUF1639)-RELATED"/>
    <property type="match status" value="1"/>
</dbReference>
<organism evidence="2 3">
    <name type="scientific">Colocasia esculenta</name>
    <name type="common">Wild taro</name>
    <name type="synonym">Arum esculentum</name>
    <dbReference type="NCBI Taxonomy" id="4460"/>
    <lineage>
        <taxon>Eukaryota</taxon>
        <taxon>Viridiplantae</taxon>
        <taxon>Streptophyta</taxon>
        <taxon>Embryophyta</taxon>
        <taxon>Tracheophyta</taxon>
        <taxon>Spermatophyta</taxon>
        <taxon>Magnoliopsida</taxon>
        <taxon>Liliopsida</taxon>
        <taxon>Araceae</taxon>
        <taxon>Aroideae</taxon>
        <taxon>Colocasieae</taxon>
        <taxon>Colocasia</taxon>
    </lineage>
</organism>
<reference evidence="2" key="1">
    <citation type="submission" date="2017-07" db="EMBL/GenBank/DDBJ databases">
        <title>Taro Niue Genome Assembly and Annotation.</title>
        <authorList>
            <person name="Atibalentja N."/>
            <person name="Keating K."/>
            <person name="Fields C.J."/>
        </authorList>
    </citation>
    <scope>NUCLEOTIDE SEQUENCE</scope>
    <source>
        <strain evidence="2">Niue_2</strain>
        <tissue evidence="2">Leaf</tissue>
    </source>
</reference>
<dbReference type="AlphaFoldDB" id="A0A843V3V9"/>
<sequence>MLYPGDVPRAVEVMTAAAAAASSSSPSPPAHRPVALGGKPRSRHPIAPFRAAWANQRLLQCAGVDGDGDASVASPASSLPAPSTERKPAGSSDDGFERIRAKLMDHLREAVGRIELPAVSPGEGRSNQPAVAPVEEADDRDGHRVSPAPSSSPASAAAVPGASASASLVPGAAAAVEELPWNLRTRKSTVCNGRQPSQHPTPSPSSPTPSPAPSPPAKQASRLRSGAPERSRRRRSRFSVPLTKEEIDEDLYAFTGRRASRRPKKRPRIVQKQLDMLFPGLWLSEVTADIYQVADRPPILS</sequence>
<evidence type="ECO:0000313" key="2">
    <source>
        <dbReference type="EMBL" id="MQL90861.1"/>
    </source>
</evidence>
<protein>
    <recommendedName>
        <fullName evidence="4">DUF1639 family protein</fullName>
    </recommendedName>
</protein>
<accession>A0A843V3V9</accession>
<keyword evidence="3" id="KW-1185">Reference proteome</keyword>
<feature type="region of interest" description="Disordered" evidence="1">
    <location>
        <begin position="186"/>
        <end position="242"/>
    </location>
</feature>
<proteinExistence type="predicted"/>
<name>A0A843V3V9_COLES</name>
<dbReference type="Proteomes" id="UP000652761">
    <property type="component" value="Unassembled WGS sequence"/>
</dbReference>
<evidence type="ECO:0000313" key="3">
    <source>
        <dbReference type="Proteomes" id="UP000652761"/>
    </source>
</evidence>
<feature type="region of interest" description="Disordered" evidence="1">
    <location>
        <begin position="63"/>
        <end position="98"/>
    </location>
</feature>
<feature type="compositionally biased region" description="Pro residues" evidence="1">
    <location>
        <begin position="199"/>
        <end position="216"/>
    </location>
</feature>
<dbReference type="OrthoDB" id="769821at2759"/>